<evidence type="ECO:0000313" key="2">
    <source>
        <dbReference type="EMBL" id="KAL1207239.1"/>
    </source>
</evidence>
<organism evidence="2 3">
    <name type="scientific">Cardamine amara subsp. amara</name>
    <dbReference type="NCBI Taxonomy" id="228776"/>
    <lineage>
        <taxon>Eukaryota</taxon>
        <taxon>Viridiplantae</taxon>
        <taxon>Streptophyta</taxon>
        <taxon>Embryophyta</taxon>
        <taxon>Tracheophyta</taxon>
        <taxon>Spermatophyta</taxon>
        <taxon>Magnoliopsida</taxon>
        <taxon>eudicotyledons</taxon>
        <taxon>Gunneridae</taxon>
        <taxon>Pentapetalae</taxon>
        <taxon>rosids</taxon>
        <taxon>malvids</taxon>
        <taxon>Brassicales</taxon>
        <taxon>Brassicaceae</taxon>
        <taxon>Cardamineae</taxon>
        <taxon>Cardamine</taxon>
    </lineage>
</organism>
<proteinExistence type="predicted"/>
<comment type="caution">
    <text evidence="2">The sequence shown here is derived from an EMBL/GenBank/DDBJ whole genome shotgun (WGS) entry which is preliminary data.</text>
</comment>
<dbReference type="EMBL" id="JBANAX010000482">
    <property type="protein sequence ID" value="KAL1207239.1"/>
    <property type="molecule type" value="Genomic_DNA"/>
</dbReference>
<gene>
    <name evidence="2" type="ORF">V5N11_027986</name>
</gene>
<keyword evidence="1" id="KW-1133">Transmembrane helix</keyword>
<name>A0ABD1ASM3_CARAN</name>
<evidence type="ECO:0000256" key="1">
    <source>
        <dbReference type="SAM" id="Phobius"/>
    </source>
</evidence>
<feature type="transmembrane region" description="Helical" evidence="1">
    <location>
        <begin position="6"/>
        <end position="24"/>
    </location>
</feature>
<keyword evidence="1" id="KW-0472">Membrane</keyword>
<evidence type="ECO:0000313" key="3">
    <source>
        <dbReference type="Proteomes" id="UP001558713"/>
    </source>
</evidence>
<protein>
    <submittedName>
        <fullName evidence="2">Uncharacterized protein</fullName>
    </submittedName>
</protein>
<dbReference type="AlphaFoldDB" id="A0ABD1ASM3"/>
<reference evidence="2 3" key="1">
    <citation type="submission" date="2024-04" db="EMBL/GenBank/DDBJ databases">
        <title>Genome assembly C_amara_ONT_v2.</title>
        <authorList>
            <person name="Yant L."/>
            <person name="Moore C."/>
            <person name="Slenker M."/>
        </authorList>
    </citation>
    <scope>NUCLEOTIDE SEQUENCE [LARGE SCALE GENOMIC DNA]</scope>
    <source>
        <tissue evidence="2">Leaf</tissue>
    </source>
</reference>
<dbReference type="Proteomes" id="UP001558713">
    <property type="component" value="Unassembled WGS sequence"/>
</dbReference>
<keyword evidence="3" id="KW-1185">Reference proteome</keyword>
<keyword evidence="1" id="KW-0812">Transmembrane</keyword>
<sequence>MNWSLVIWFAQAVPWFAFIFWLAIKDCLSTGSRTREWGFGDLLGVVPDPDWDATLHKLTVHRYDRLSYILFRLAF</sequence>
<accession>A0ABD1ASM3</accession>